<dbReference type="Proteomes" id="UP001519460">
    <property type="component" value="Unassembled WGS sequence"/>
</dbReference>
<dbReference type="FunFam" id="3.40.50.1100:FF:000042">
    <property type="entry name" value="Bifunctional D-cysteine desulfhydrase/1-aminocyclopropane-1-carboxylate deaminase mitochondrial"/>
    <property type="match status" value="1"/>
</dbReference>
<keyword evidence="3" id="KW-0663">Pyridoxal phosphate</keyword>
<keyword evidence="6" id="KW-1185">Reference proteome</keyword>
<accession>A0ABD0KCC6</accession>
<evidence type="ECO:0000256" key="1">
    <source>
        <dbReference type="ARBA" id="ARBA00001933"/>
    </source>
</evidence>
<gene>
    <name evidence="5" type="ORF">BaRGS_00024040</name>
</gene>
<dbReference type="PANTHER" id="PTHR43780">
    <property type="entry name" value="1-AMINOCYCLOPROPANE-1-CARBOXYLATE DEAMINASE-RELATED"/>
    <property type="match status" value="1"/>
</dbReference>
<organism evidence="5 6">
    <name type="scientific">Batillaria attramentaria</name>
    <dbReference type="NCBI Taxonomy" id="370345"/>
    <lineage>
        <taxon>Eukaryota</taxon>
        <taxon>Metazoa</taxon>
        <taxon>Spiralia</taxon>
        <taxon>Lophotrochozoa</taxon>
        <taxon>Mollusca</taxon>
        <taxon>Gastropoda</taxon>
        <taxon>Caenogastropoda</taxon>
        <taxon>Sorbeoconcha</taxon>
        <taxon>Cerithioidea</taxon>
        <taxon>Batillariidae</taxon>
        <taxon>Batillaria</taxon>
    </lineage>
</organism>
<reference evidence="5 6" key="1">
    <citation type="journal article" date="2023" name="Sci. Data">
        <title>Genome assembly of the Korean intertidal mud-creeper Batillaria attramentaria.</title>
        <authorList>
            <person name="Patra A.K."/>
            <person name="Ho P.T."/>
            <person name="Jun S."/>
            <person name="Lee S.J."/>
            <person name="Kim Y."/>
            <person name="Won Y.J."/>
        </authorList>
    </citation>
    <scope>NUCLEOTIDE SEQUENCE [LARGE SCALE GENOMIC DNA]</scope>
    <source>
        <strain evidence="5">Wonlab-2016</strain>
    </source>
</reference>
<dbReference type="GO" id="GO:0016846">
    <property type="term" value="F:carbon-sulfur lyase activity"/>
    <property type="evidence" value="ECO:0007669"/>
    <property type="project" value="UniProtKB-ARBA"/>
</dbReference>
<evidence type="ECO:0000259" key="4">
    <source>
        <dbReference type="Pfam" id="PF00291"/>
    </source>
</evidence>
<dbReference type="Gene3D" id="3.40.50.1100">
    <property type="match status" value="1"/>
</dbReference>
<dbReference type="InterPro" id="IPR001926">
    <property type="entry name" value="TrpB-like_PALP"/>
</dbReference>
<evidence type="ECO:0000313" key="5">
    <source>
        <dbReference type="EMBL" id="KAK7484755.1"/>
    </source>
</evidence>
<evidence type="ECO:0000256" key="3">
    <source>
        <dbReference type="ARBA" id="ARBA00022898"/>
    </source>
</evidence>
<dbReference type="InterPro" id="IPR027278">
    <property type="entry name" value="ACCD_DCysDesulf"/>
</dbReference>
<dbReference type="Pfam" id="PF00291">
    <property type="entry name" value="PALP"/>
    <property type="match status" value="1"/>
</dbReference>
<comment type="caution">
    <text evidence="5">The sequence shown here is derived from an EMBL/GenBank/DDBJ whole genome shotgun (WGS) entry which is preliminary data.</text>
</comment>
<evidence type="ECO:0000313" key="6">
    <source>
        <dbReference type="Proteomes" id="UP001519460"/>
    </source>
</evidence>
<dbReference type="PANTHER" id="PTHR43780:SF2">
    <property type="entry name" value="1-AMINOCYCLOPROPANE-1-CARBOXYLATE DEAMINASE-RELATED"/>
    <property type="match status" value="1"/>
</dbReference>
<name>A0ABD0KCC6_9CAEN</name>
<dbReference type="AlphaFoldDB" id="A0ABD0KCC6"/>
<proteinExistence type="inferred from homology"/>
<dbReference type="InterPro" id="IPR036052">
    <property type="entry name" value="TrpB-like_PALP_sf"/>
</dbReference>
<feature type="domain" description="Tryptophan synthase beta chain-like PALP" evidence="4">
    <location>
        <begin position="135"/>
        <end position="342"/>
    </location>
</feature>
<comment type="cofactor">
    <cofactor evidence="1">
        <name>pyridoxal 5'-phosphate</name>
        <dbReference type="ChEBI" id="CHEBI:597326"/>
    </cofactor>
</comment>
<dbReference type="EMBL" id="JACVVK020000205">
    <property type="protein sequence ID" value="KAK7484755.1"/>
    <property type="molecule type" value="Genomic_DNA"/>
</dbReference>
<comment type="similarity">
    <text evidence="2">Belongs to the ACC deaminase/D-cysteine desulfhydrase family.</text>
</comment>
<protein>
    <recommendedName>
        <fullName evidence="4">Tryptophan synthase beta chain-like PALP domain-containing protein</fullName>
    </recommendedName>
</protein>
<evidence type="ECO:0000256" key="2">
    <source>
        <dbReference type="ARBA" id="ARBA00008639"/>
    </source>
</evidence>
<dbReference type="SUPFAM" id="SSF53686">
    <property type="entry name" value="Tryptophan synthase beta subunit-like PLP-dependent enzymes"/>
    <property type="match status" value="1"/>
</dbReference>
<sequence>MPVSPFLHPHFMGRSAVCVLNLFGAQRRALSEMTQCAHTVALNRQYSAMASDRLVAYHPPEWAKALSCVPELAMPNTPIYPWLVPGVPDGFSVSIKRDDMTGSTLSGNKVRKLEFLMADALKQGCRHDAEGAGCEGNVLMDRLCGSHIYLVPKQSPYLTHLKPRMEKLAQEIKASTGEDSYLVPVGGSTRVGLFGYITVFEEMQQQGVLESFDDVVFACGSGGTASGLSIGNYLTGSKLKVHAVAVSDDAEYFHNHCNETLQEAGLGHLRSEDILHVVEGHKGKGYGISTDDELDFIYQVACNTGVMLDPTYSGKGALGMVRELRKNPATFSGKCILFLHTGGVYGLFDGRMTPLLQQKQQSQPTIRMWPDVNGGPL</sequence>